<evidence type="ECO:0000313" key="2">
    <source>
        <dbReference type="EMBL" id="EFM10304.1"/>
    </source>
</evidence>
<evidence type="ECO:0000259" key="1">
    <source>
        <dbReference type="PROSITE" id="PS50846"/>
    </source>
</evidence>
<accession>E0IB13</accession>
<dbReference type="CDD" id="cd00371">
    <property type="entry name" value="HMA"/>
    <property type="match status" value="1"/>
</dbReference>
<name>E0IB13_9BACL</name>
<dbReference type="PROSITE" id="PS50846">
    <property type="entry name" value="HMA_2"/>
    <property type="match status" value="1"/>
</dbReference>
<dbReference type="AlphaFoldDB" id="E0IB13"/>
<dbReference type="InterPro" id="IPR036163">
    <property type="entry name" value="HMA_dom_sf"/>
</dbReference>
<organism evidence="2 3">
    <name type="scientific">Paenibacillus curdlanolyticus YK9</name>
    <dbReference type="NCBI Taxonomy" id="717606"/>
    <lineage>
        <taxon>Bacteria</taxon>
        <taxon>Bacillati</taxon>
        <taxon>Bacillota</taxon>
        <taxon>Bacilli</taxon>
        <taxon>Bacillales</taxon>
        <taxon>Paenibacillaceae</taxon>
        <taxon>Paenibacillus</taxon>
    </lineage>
</organism>
<feature type="domain" description="HMA" evidence="1">
    <location>
        <begin position="4"/>
        <end position="68"/>
    </location>
</feature>
<dbReference type="Pfam" id="PF00403">
    <property type="entry name" value="HMA"/>
    <property type="match status" value="1"/>
</dbReference>
<evidence type="ECO:0000313" key="3">
    <source>
        <dbReference type="Proteomes" id="UP000005387"/>
    </source>
</evidence>
<dbReference type="EMBL" id="AEDD01000007">
    <property type="protein sequence ID" value="EFM10304.1"/>
    <property type="molecule type" value="Genomic_DNA"/>
</dbReference>
<dbReference type="RefSeq" id="WP_006038730.1">
    <property type="nucleotide sequence ID" value="NZ_AEDD01000007.1"/>
</dbReference>
<sequence>MGLKQTKLSVSGMSCVNCVKAVEEALRPLGASGVVSLAGGSVDVTYDDSQLHLSRIREAIEEQGFDVAL</sequence>
<dbReference type="InterPro" id="IPR006121">
    <property type="entry name" value="HMA_dom"/>
</dbReference>
<keyword evidence="3" id="KW-1185">Reference proteome</keyword>
<reference evidence="2 3" key="1">
    <citation type="submission" date="2010-07" db="EMBL/GenBank/DDBJ databases">
        <title>The draft genome of Paenibacillus curdlanolyticus YK9.</title>
        <authorList>
            <consortium name="US DOE Joint Genome Institute (JGI-PGF)"/>
            <person name="Lucas S."/>
            <person name="Copeland A."/>
            <person name="Lapidus A."/>
            <person name="Cheng J.-F."/>
            <person name="Bruce D."/>
            <person name="Goodwin L."/>
            <person name="Pitluck S."/>
            <person name="Land M.L."/>
            <person name="Hauser L."/>
            <person name="Chang Y.-J."/>
            <person name="Jeffries C."/>
            <person name="Anderson I.J."/>
            <person name="Johnson E."/>
            <person name="Loganathan U."/>
            <person name="Mulhopadhyay B."/>
            <person name="Kyrpides N."/>
            <person name="Woyke T.J."/>
        </authorList>
    </citation>
    <scope>NUCLEOTIDE SEQUENCE [LARGE SCALE GENOMIC DNA]</scope>
    <source>
        <strain evidence="2 3">YK9</strain>
    </source>
</reference>
<gene>
    <name evidence="2" type="ORF">PaecuDRAFT_2740</name>
</gene>
<dbReference type="SUPFAM" id="SSF55008">
    <property type="entry name" value="HMA, heavy metal-associated domain"/>
    <property type="match status" value="1"/>
</dbReference>
<protein>
    <submittedName>
        <fullName evidence="2">Heavy metal transport/detoxification protein</fullName>
    </submittedName>
</protein>
<dbReference type="Gene3D" id="3.30.70.100">
    <property type="match status" value="1"/>
</dbReference>
<dbReference type="GO" id="GO:0046872">
    <property type="term" value="F:metal ion binding"/>
    <property type="evidence" value="ECO:0007669"/>
    <property type="project" value="InterPro"/>
</dbReference>
<dbReference type="Proteomes" id="UP000005387">
    <property type="component" value="Unassembled WGS sequence"/>
</dbReference>
<dbReference type="eggNOG" id="COG2608">
    <property type="taxonomic scope" value="Bacteria"/>
</dbReference>
<proteinExistence type="predicted"/>
<dbReference type="STRING" id="717606.PaecuDRAFT_2740"/>